<evidence type="ECO:0000313" key="5">
    <source>
        <dbReference type="Proteomes" id="UP000784064"/>
    </source>
</evidence>
<feature type="compositionally biased region" description="Low complexity" evidence="1">
    <location>
        <begin position="203"/>
        <end position="216"/>
    </location>
</feature>
<dbReference type="EMBL" id="JAFFTB010000001">
    <property type="protein sequence ID" value="MBM9936553.1"/>
    <property type="molecule type" value="Genomic_DNA"/>
</dbReference>
<dbReference type="RefSeq" id="WP_205404943.1">
    <property type="nucleotide sequence ID" value="NZ_JAFFTA010000017.1"/>
</dbReference>
<proteinExistence type="predicted"/>
<evidence type="ECO:0000313" key="2">
    <source>
        <dbReference type="EMBL" id="MBM9913995.1"/>
    </source>
</evidence>
<name>A0AAW4GIL4_9GAMM</name>
<evidence type="ECO:0000313" key="3">
    <source>
        <dbReference type="EMBL" id="MBM9936553.1"/>
    </source>
</evidence>
<reference evidence="4" key="1">
    <citation type="submission" date="2021-01" db="EMBL/GenBank/DDBJ databases">
        <title>Stenotrophomonas maltophilia.</title>
        <authorList>
            <person name="Yu Y."/>
        </authorList>
    </citation>
    <scope>NUCLEOTIDE SEQUENCE [LARGE SCALE GENOMIC DNA]</scope>
    <source>
        <strain evidence="4">As-6</strain>
    </source>
</reference>
<dbReference type="EMBL" id="JAFFTA010000017">
    <property type="protein sequence ID" value="MBM9913995.1"/>
    <property type="molecule type" value="Genomic_DNA"/>
</dbReference>
<gene>
    <name evidence="2" type="ORF">JJW18_10960</name>
    <name evidence="3" type="ORF">JJW19_00210</name>
</gene>
<feature type="region of interest" description="Disordered" evidence="1">
    <location>
        <begin position="124"/>
        <end position="216"/>
    </location>
</feature>
<dbReference type="Proteomes" id="UP000784064">
    <property type="component" value="Unassembled WGS sequence"/>
</dbReference>
<evidence type="ECO:0000256" key="1">
    <source>
        <dbReference type="SAM" id="MobiDB-lite"/>
    </source>
</evidence>
<accession>A0AAW4GIL4</accession>
<comment type="caution">
    <text evidence="2">The sequence shown here is derived from an EMBL/GenBank/DDBJ whole genome shotgun (WGS) entry which is preliminary data.</text>
</comment>
<reference evidence="2" key="2">
    <citation type="submission" date="2021-01" db="EMBL/GenBank/DDBJ databases">
        <authorList>
            <person name="Yu Y."/>
        </authorList>
    </citation>
    <scope>NUCLEOTIDE SEQUENCE</scope>
    <source>
        <strain evidence="2">As-5</strain>
        <strain evidence="3">As-6</strain>
    </source>
</reference>
<organism evidence="2 5">
    <name type="scientific">Stenotrophomonas lactitubi</name>
    <dbReference type="NCBI Taxonomy" id="2045214"/>
    <lineage>
        <taxon>Bacteria</taxon>
        <taxon>Pseudomonadati</taxon>
        <taxon>Pseudomonadota</taxon>
        <taxon>Gammaproteobacteria</taxon>
        <taxon>Lysobacterales</taxon>
        <taxon>Lysobacteraceae</taxon>
        <taxon>Stenotrophomonas</taxon>
    </lineage>
</organism>
<dbReference type="AlphaFoldDB" id="A0AAW4GIL4"/>
<keyword evidence="4" id="KW-1185">Reference proteome</keyword>
<sequence>MSVSRIESTAGKLLAIALLLATAIAAGLWAGNRWAEGGRAIKDRAEQQAYIGDLEQQLTRLHAQAADTAVAYAEAIDRMNTIANSLEHNREENRRFTEDQRVALATLLDRRPELRAARVGPDVLQHWNRSNQGKPAAAAPARDAGQPETGMPGAADGTQRPAGDPAGQSRPGDVPVSRLQRTGAGVDPGHRRLGGHGVAVVLPGSGAVPGSASGVR</sequence>
<dbReference type="Proteomes" id="UP000749453">
    <property type="component" value="Unassembled WGS sequence"/>
</dbReference>
<protein>
    <submittedName>
        <fullName evidence="2">Uncharacterized protein</fullName>
    </submittedName>
</protein>
<evidence type="ECO:0000313" key="4">
    <source>
        <dbReference type="Proteomes" id="UP000749453"/>
    </source>
</evidence>